<dbReference type="EMBL" id="FOEC01000002">
    <property type="protein sequence ID" value="SEO53440.1"/>
    <property type="molecule type" value="Genomic_DNA"/>
</dbReference>
<dbReference type="CDD" id="cd16373">
    <property type="entry name" value="DMSOR_beta_like"/>
    <property type="match status" value="1"/>
</dbReference>
<name>A0A172RZG4_9ACTN</name>
<feature type="domain" description="4Fe-4S ferredoxin-type" evidence="5">
    <location>
        <begin position="149"/>
        <end position="179"/>
    </location>
</feature>
<keyword evidence="7" id="KW-1185">Reference proteome</keyword>
<evidence type="ECO:0000313" key="7">
    <source>
        <dbReference type="Proteomes" id="UP000182975"/>
    </source>
</evidence>
<feature type="signal peptide" evidence="4">
    <location>
        <begin position="1"/>
        <end position="29"/>
    </location>
</feature>
<dbReference type="Pfam" id="PF12838">
    <property type="entry name" value="Fer4_7"/>
    <property type="match status" value="1"/>
</dbReference>
<keyword evidence="1" id="KW-0479">Metal-binding</keyword>
<dbReference type="InterPro" id="IPR006311">
    <property type="entry name" value="TAT_signal"/>
</dbReference>
<sequence>MAVTRRAFAGFLGATAALGALGGATRAFAGDGSLLRPPGGQDEAQFISRCVKCDRCRSVCHTGAITLATVEDGFLNARTPTLDFHRGICDFCDDCARVCATGAIVPFNEETEKIGIAVVQSDRCLSYTQSCEDCVNACPYQAITLDSGRHPVVNADLCNGCGVCENVCPALVYGQFAGGKRRGIVVRPASEVEGYVVR</sequence>
<feature type="chain" id="PRO_5010452149" evidence="4">
    <location>
        <begin position="30"/>
        <end position="198"/>
    </location>
</feature>
<dbReference type="GO" id="GO:0051536">
    <property type="term" value="F:iron-sulfur cluster binding"/>
    <property type="evidence" value="ECO:0007669"/>
    <property type="project" value="UniProtKB-KW"/>
</dbReference>
<evidence type="ECO:0000313" key="6">
    <source>
        <dbReference type="EMBL" id="SEO53440.1"/>
    </source>
</evidence>
<dbReference type="SUPFAM" id="SSF54862">
    <property type="entry name" value="4Fe-4S ferredoxins"/>
    <property type="match status" value="1"/>
</dbReference>
<dbReference type="InterPro" id="IPR017900">
    <property type="entry name" value="4Fe4S_Fe_S_CS"/>
</dbReference>
<dbReference type="InterPro" id="IPR017896">
    <property type="entry name" value="4Fe4S_Fe-S-bd"/>
</dbReference>
<keyword evidence="4" id="KW-0732">Signal</keyword>
<reference evidence="7" key="1">
    <citation type="submission" date="2016-10" db="EMBL/GenBank/DDBJ databases">
        <authorList>
            <person name="Varghese N."/>
        </authorList>
    </citation>
    <scope>NUCLEOTIDE SEQUENCE [LARGE SCALE GENOMIC DNA]</scope>
    <source>
        <strain evidence="7">DSM 21843</strain>
    </source>
</reference>
<gene>
    <name evidence="6" type="ORF">SAMN02910314_00483</name>
</gene>
<evidence type="ECO:0000256" key="3">
    <source>
        <dbReference type="ARBA" id="ARBA00023014"/>
    </source>
</evidence>
<dbReference type="Proteomes" id="UP000182975">
    <property type="component" value="Unassembled WGS sequence"/>
</dbReference>
<dbReference type="KEGG" id="ddt:AAY81_08325"/>
<keyword evidence="3" id="KW-0411">Iron-sulfur</keyword>
<keyword evidence="2" id="KW-0408">Iron</keyword>
<dbReference type="PROSITE" id="PS51318">
    <property type="entry name" value="TAT"/>
    <property type="match status" value="1"/>
</dbReference>
<evidence type="ECO:0000259" key="5">
    <source>
        <dbReference type="PROSITE" id="PS51379"/>
    </source>
</evidence>
<dbReference type="AlphaFoldDB" id="A0A172RZG4"/>
<accession>A0A172RZG4</accession>
<organism evidence="6 7">
    <name type="scientific">Denitrobacterium detoxificans</name>
    <dbReference type="NCBI Taxonomy" id="79604"/>
    <lineage>
        <taxon>Bacteria</taxon>
        <taxon>Bacillati</taxon>
        <taxon>Actinomycetota</taxon>
        <taxon>Coriobacteriia</taxon>
        <taxon>Eggerthellales</taxon>
        <taxon>Eggerthellaceae</taxon>
        <taxon>Denitrobacterium</taxon>
    </lineage>
</organism>
<dbReference type="PROSITE" id="PS00198">
    <property type="entry name" value="4FE4S_FER_1"/>
    <property type="match status" value="1"/>
</dbReference>
<evidence type="ECO:0000256" key="2">
    <source>
        <dbReference type="ARBA" id="ARBA00023004"/>
    </source>
</evidence>
<protein>
    <submittedName>
        <fullName evidence="6">Ferredoxin-type protein NapG</fullName>
    </submittedName>
</protein>
<dbReference type="PANTHER" id="PTHR43122">
    <property type="entry name" value="FERREDOXIN SUBUNIT OF PYRUVATE:FLAVODOXIN OXIDOREDUCTASE-RELATED"/>
    <property type="match status" value="1"/>
</dbReference>
<dbReference type="Gene3D" id="3.30.70.20">
    <property type="match status" value="2"/>
</dbReference>
<dbReference type="PANTHER" id="PTHR43122:SF1">
    <property type="entry name" value="IRON-SULFUR-BINDING PROTEIN"/>
    <property type="match status" value="1"/>
</dbReference>
<evidence type="ECO:0000256" key="4">
    <source>
        <dbReference type="SAM" id="SignalP"/>
    </source>
</evidence>
<dbReference type="STRING" id="79604.AAY81_08325"/>
<dbReference type="PATRIC" id="fig|79604.3.peg.1669"/>
<evidence type="ECO:0000256" key="1">
    <source>
        <dbReference type="ARBA" id="ARBA00022723"/>
    </source>
</evidence>
<proteinExistence type="predicted"/>
<dbReference type="GO" id="GO:0046872">
    <property type="term" value="F:metal ion binding"/>
    <property type="evidence" value="ECO:0007669"/>
    <property type="project" value="UniProtKB-KW"/>
</dbReference>
<dbReference type="RefSeq" id="WP_240480572.1">
    <property type="nucleotide sequence ID" value="NZ_CP011402.1"/>
</dbReference>
<feature type="domain" description="4Fe-4S ferredoxin-type" evidence="5">
    <location>
        <begin position="40"/>
        <end position="70"/>
    </location>
</feature>
<dbReference type="Pfam" id="PF14697">
    <property type="entry name" value="Fer4_21"/>
    <property type="match status" value="1"/>
</dbReference>
<feature type="domain" description="4Fe-4S ferredoxin-type" evidence="5">
    <location>
        <begin position="78"/>
        <end position="110"/>
    </location>
</feature>
<dbReference type="PROSITE" id="PS51379">
    <property type="entry name" value="4FE4S_FER_2"/>
    <property type="match status" value="4"/>
</dbReference>
<feature type="domain" description="4Fe-4S ferredoxin-type" evidence="5">
    <location>
        <begin position="115"/>
        <end position="148"/>
    </location>
</feature>